<reference evidence="6 7" key="2">
    <citation type="journal article" date="2018" name="Nature">
        <title>Mutant phenotypes for thousands of bacterial genes of unknown function.</title>
        <authorList>
            <person name="Price M.N."/>
            <person name="Wetmore K.M."/>
            <person name="Waters R.J."/>
            <person name="Callaghan M."/>
            <person name="Ray J."/>
            <person name="Liu H."/>
            <person name="Kuehl J.V."/>
            <person name="Melnyk R.A."/>
            <person name="Lamson J.S."/>
            <person name="Suh Y."/>
            <person name="Carlson H.K."/>
            <person name="Esquivel Z."/>
            <person name="Sadeeshkumar H."/>
            <person name="Chakraborty R."/>
            <person name="Zane G.M."/>
            <person name="Rubin B.E."/>
            <person name="Wall J.D."/>
            <person name="Visel A."/>
            <person name="Bristow J."/>
            <person name="Blow M.J."/>
            <person name="Arkin A.P."/>
            <person name="Deutschbauer A.M."/>
        </authorList>
    </citation>
    <scope>NUCLEOTIDE SEQUENCE [LARGE SCALE GENOMIC DNA]</scope>
    <source>
        <strain evidence="6 7">FW300-N2E3</strain>
    </source>
</reference>
<dbReference type="Pfam" id="PF20240">
    <property type="entry name" value="DUF6597"/>
    <property type="match status" value="1"/>
</dbReference>
<evidence type="ECO:0000256" key="1">
    <source>
        <dbReference type="ARBA" id="ARBA00023015"/>
    </source>
</evidence>
<dbReference type="RefSeq" id="WP_054597969.1">
    <property type="nucleotide sequence ID" value="NZ_CP012830.1"/>
</dbReference>
<dbReference type="InterPro" id="IPR009057">
    <property type="entry name" value="Homeodomain-like_sf"/>
</dbReference>
<dbReference type="GO" id="GO:0003700">
    <property type="term" value="F:DNA-binding transcription factor activity"/>
    <property type="evidence" value="ECO:0007669"/>
    <property type="project" value="InterPro"/>
</dbReference>
<dbReference type="Proteomes" id="UP000066487">
    <property type="component" value="Chromosome"/>
</dbReference>
<dbReference type="OrthoDB" id="9809338at2"/>
<dbReference type="InterPro" id="IPR050204">
    <property type="entry name" value="AraC_XylS_family_regulators"/>
</dbReference>
<dbReference type="SMART" id="SM00342">
    <property type="entry name" value="HTH_ARAC"/>
    <property type="match status" value="1"/>
</dbReference>
<evidence type="ECO:0000313" key="6">
    <source>
        <dbReference type="EMBL" id="ALI04787.1"/>
    </source>
</evidence>
<protein>
    <recommendedName>
        <fullName evidence="5">HTH araC/xylS-type domain-containing protein</fullName>
    </recommendedName>
</protein>
<keyword evidence="1" id="KW-0805">Transcription regulation</keyword>
<dbReference type="AlphaFoldDB" id="A0A0N9WN16"/>
<evidence type="ECO:0000313" key="7">
    <source>
        <dbReference type="Proteomes" id="UP000066487"/>
    </source>
</evidence>
<dbReference type="InterPro" id="IPR018060">
    <property type="entry name" value="HTH_AraC"/>
</dbReference>
<dbReference type="InterPro" id="IPR046532">
    <property type="entry name" value="DUF6597"/>
</dbReference>
<keyword evidence="2" id="KW-0238">DNA-binding</keyword>
<dbReference type="EMBL" id="CP012830">
    <property type="protein sequence ID" value="ALI04787.1"/>
    <property type="molecule type" value="Genomic_DNA"/>
</dbReference>
<reference evidence="7" key="1">
    <citation type="submission" date="2015-09" db="EMBL/GenBank/DDBJ databases">
        <title>Whole genome sequence of Pseudomonas fluorescens FW300-N2E3.</title>
        <authorList>
            <person name="Ray J."/>
            <person name="Melnyk R."/>
            <person name="Deutschbauer A."/>
        </authorList>
    </citation>
    <scope>NUCLEOTIDE SEQUENCE [LARGE SCALE GENOMIC DNA]</scope>
    <source>
        <strain evidence="7">FW300-N2E3</strain>
    </source>
</reference>
<comment type="function">
    <text evidence="4">Regulatory protein of the TOL plasmid xyl operons. XylS activates the xylXYZLTEGFJQKIH operon required for the degradation of toluene, m-xylene and p-xylene.</text>
</comment>
<evidence type="ECO:0000259" key="5">
    <source>
        <dbReference type="PROSITE" id="PS01124"/>
    </source>
</evidence>
<evidence type="ECO:0000256" key="3">
    <source>
        <dbReference type="ARBA" id="ARBA00023163"/>
    </source>
</evidence>
<evidence type="ECO:0000256" key="4">
    <source>
        <dbReference type="ARBA" id="ARBA00037345"/>
    </source>
</evidence>
<name>A0A0N9WN16_PSEFL</name>
<keyword evidence="3" id="KW-0804">Transcription</keyword>
<dbReference type="GO" id="GO:0043565">
    <property type="term" value="F:sequence-specific DNA binding"/>
    <property type="evidence" value="ECO:0007669"/>
    <property type="project" value="InterPro"/>
</dbReference>
<dbReference type="Gene3D" id="1.10.10.60">
    <property type="entry name" value="Homeodomain-like"/>
    <property type="match status" value="1"/>
</dbReference>
<gene>
    <name evidence="6" type="ORF">AO353_28420</name>
</gene>
<dbReference type="Pfam" id="PF12833">
    <property type="entry name" value="HTH_18"/>
    <property type="match status" value="1"/>
</dbReference>
<evidence type="ECO:0000256" key="2">
    <source>
        <dbReference type="ARBA" id="ARBA00023125"/>
    </source>
</evidence>
<organism evidence="6 7">
    <name type="scientific">Pseudomonas fluorescens</name>
    <dbReference type="NCBI Taxonomy" id="294"/>
    <lineage>
        <taxon>Bacteria</taxon>
        <taxon>Pseudomonadati</taxon>
        <taxon>Pseudomonadota</taxon>
        <taxon>Gammaproteobacteria</taxon>
        <taxon>Pseudomonadales</taxon>
        <taxon>Pseudomonadaceae</taxon>
        <taxon>Pseudomonas</taxon>
    </lineage>
</organism>
<feature type="domain" description="HTH araC/xylS-type" evidence="5">
    <location>
        <begin position="170"/>
        <end position="271"/>
    </location>
</feature>
<accession>A0A0N9WN16</accession>
<dbReference type="PANTHER" id="PTHR46796">
    <property type="entry name" value="HTH-TYPE TRANSCRIPTIONAL ACTIVATOR RHAS-RELATED"/>
    <property type="match status" value="1"/>
</dbReference>
<dbReference type="PROSITE" id="PS01124">
    <property type="entry name" value="HTH_ARAC_FAMILY_2"/>
    <property type="match status" value="1"/>
</dbReference>
<sequence length="282" mass="31499">MIGKTRPASTVILQPARGVLNQRLTGPQFTHIREAPSVQLAPWVEHYWYVSWNLSDQPAQQQETLPHPNVHLVVERGQVHVWGPRRSRFSKTLSGNSWAFGIKFRPAAFQPFLGGPVSRLANRSLPASEVFGAAVDRLAEQIECPGMASLCEQSEALLCPCLPQPDERVELLNDLIAQIASDNRLTTVAQLSELSRVSERQLQRLFAHYVGVSPKWVIARYRLHEALTLLQSGEARPGTDLALKLGYFDQAHFIRDFTRMVGLAPAKYVQTYTALLRNADAG</sequence>
<dbReference type="SUPFAM" id="SSF46689">
    <property type="entry name" value="Homeodomain-like"/>
    <property type="match status" value="1"/>
</dbReference>
<proteinExistence type="predicted"/>